<organism evidence="1 2">
    <name type="scientific">Phaeocystidibacter luteus</name>
    <dbReference type="NCBI Taxonomy" id="911197"/>
    <lineage>
        <taxon>Bacteria</taxon>
        <taxon>Pseudomonadati</taxon>
        <taxon>Bacteroidota</taxon>
        <taxon>Flavobacteriia</taxon>
        <taxon>Flavobacteriales</taxon>
        <taxon>Phaeocystidibacteraceae</taxon>
        <taxon>Phaeocystidibacter</taxon>
    </lineage>
</organism>
<protein>
    <submittedName>
        <fullName evidence="1">Uncharacterized protein</fullName>
    </submittedName>
</protein>
<reference evidence="1 2" key="1">
    <citation type="submission" date="2019-09" db="EMBL/GenBank/DDBJ databases">
        <title>Genomes of family Cryomorphaceae.</title>
        <authorList>
            <person name="Bowman J.P."/>
        </authorList>
    </citation>
    <scope>NUCLEOTIDE SEQUENCE [LARGE SCALE GENOMIC DNA]</scope>
    <source>
        <strain evidence="1 2">LMG 25704</strain>
    </source>
</reference>
<evidence type="ECO:0000313" key="1">
    <source>
        <dbReference type="EMBL" id="KAB2813949.1"/>
    </source>
</evidence>
<accession>A0A6N6RKV6</accession>
<dbReference type="RefSeq" id="WP_151666617.1">
    <property type="nucleotide sequence ID" value="NZ_WBVO01000002.1"/>
</dbReference>
<dbReference type="OrthoDB" id="1494631at2"/>
<sequence>MESRINLIFEGVPFKWDAMTIRLSSSEYLIVTWWTQVQNFEDVSKTKAMEDLESLKHNFNLLRERYPVLNYEDGAIELVVAFDDSGKLGIPLCVERSGHLEWYI</sequence>
<gene>
    <name evidence="1" type="ORF">F8C67_04490</name>
</gene>
<comment type="caution">
    <text evidence="1">The sequence shown here is derived from an EMBL/GenBank/DDBJ whole genome shotgun (WGS) entry which is preliminary data.</text>
</comment>
<dbReference type="Proteomes" id="UP000468650">
    <property type="component" value="Unassembled WGS sequence"/>
</dbReference>
<name>A0A6N6RKV6_9FLAO</name>
<dbReference type="AlphaFoldDB" id="A0A6N6RKV6"/>
<keyword evidence="2" id="KW-1185">Reference proteome</keyword>
<dbReference type="EMBL" id="WBVO01000002">
    <property type="protein sequence ID" value="KAB2813949.1"/>
    <property type="molecule type" value="Genomic_DNA"/>
</dbReference>
<evidence type="ECO:0000313" key="2">
    <source>
        <dbReference type="Proteomes" id="UP000468650"/>
    </source>
</evidence>
<proteinExistence type="predicted"/>